<keyword evidence="2" id="KW-1185">Reference proteome</keyword>
<sequence>MVRQTELYIFGLLKLEYVWQAYQVMKLLPSYQTLLFIVSLLIPGSQC</sequence>
<gene>
    <name evidence="1" type="ORF">SMTD_LOCUS15810</name>
</gene>
<dbReference type="Proteomes" id="UP000269396">
    <property type="component" value="Unassembled WGS sequence"/>
</dbReference>
<organism evidence="1 2">
    <name type="scientific">Schistosoma mattheei</name>
    <dbReference type="NCBI Taxonomy" id="31246"/>
    <lineage>
        <taxon>Eukaryota</taxon>
        <taxon>Metazoa</taxon>
        <taxon>Spiralia</taxon>
        <taxon>Lophotrochozoa</taxon>
        <taxon>Platyhelminthes</taxon>
        <taxon>Trematoda</taxon>
        <taxon>Digenea</taxon>
        <taxon>Strigeidida</taxon>
        <taxon>Schistosomatoidea</taxon>
        <taxon>Schistosomatidae</taxon>
        <taxon>Schistosoma</taxon>
    </lineage>
</organism>
<evidence type="ECO:0000313" key="1">
    <source>
        <dbReference type="EMBL" id="VDP69569.1"/>
    </source>
</evidence>
<name>A0A3P8JN47_9TREM</name>
<protein>
    <submittedName>
        <fullName evidence="1">Uncharacterized protein</fullName>
    </submittedName>
</protein>
<dbReference type="AlphaFoldDB" id="A0A3P8JN47"/>
<dbReference type="EMBL" id="UZAL01036326">
    <property type="protein sequence ID" value="VDP69569.1"/>
    <property type="molecule type" value="Genomic_DNA"/>
</dbReference>
<proteinExistence type="predicted"/>
<evidence type="ECO:0000313" key="2">
    <source>
        <dbReference type="Proteomes" id="UP000269396"/>
    </source>
</evidence>
<accession>A0A3P8JN47</accession>
<reference evidence="1 2" key="1">
    <citation type="submission" date="2018-11" db="EMBL/GenBank/DDBJ databases">
        <authorList>
            <consortium name="Pathogen Informatics"/>
        </authorList>
    </citation>
    <scope>NUCLEOTIDE SEQUENCE [LARGE SCALE GENOMIC DNA]</scope>
    <source>
        <strain>Denwood</strain>
        <strain evidence="2">Zambia</strain>
    </source>
</reference>